<dbReference type="Pfam" id="PF02653">
    <property type="entry name" value="BPD_transp_2"/>
    <property type="match status" value="1"/>
</dbReference>
<comment type="caution">
    <text evidence="11">The sequence shown here is derived from an EMBL/GenBank/DDBJ whole genome shotgun (WGS) entry which is preliminary data.</text>
</comment>
<feature type="transmembrane region" description="Helical" evidence="10">
    <location>
        <begin position="6"/>
        <end position="31"/>
    </location>
</feature>
<evidence type="ECO:0000313" key="12">
    <source>
        <dbReference type="Proteomes" id="UP000249688"/>
    </source>
</evidence>
<dbReference type="InterPro" id="IPR052157">
    <property type="entry name" value="BCAA_transport_permease"/>
</dbReference>
<evidence type="ECO:0000256" key="10">
    <source>
        <dbReference type="SAM" id="Phobius"/>
    </source>
</evidence>
<evidence type="ECO:0000256" key="7">
    <source>
        <dbReference type="ARBA" id="ARBA00022989"/>
    </source>
</evidence>
<dbReference type="GO" id="GO:1903806">
    <property type="term" value="P:L-isoleucine import across plasma membrane"/>
    <property type="evidence" value="ECO:0007669"/>
    <property type="project" value="TreeGrafter"/>
</dbReference>
<keyword evidence="5 10" id="KW-0812">Transmembrane</keyword>
<evidence type="ECO:0000313" key="11">
    <source>
        <dbReference type="EMBL" id="PZW43641.1"/>
    </source>
</evidence>
<dbReference type="GO" id="GO:0015188">
    <property type="term" value="F:L-isoleucine transmembrane transporter activity"/>
    <property type="evidence" value="ECO:0007669"/>
    <property type="project" value="TreeGrafter"/>
</dbReference>
<keyword evidence="2" id="KW-0813">Transport</keyword>
<reference evidence="11 12" key="1">
    <citation type="submission" date="2018-06" db="EMBL/GenBank/DDBJ databases">
        <title>Genomic Encyclopedia of Archaeal and Bacterial Type Strains, Phase II (KMG-II): from individual species to whole genera.</title>
        <authorList>
            <person name="Goeker M."/>
        </authorList>
    </citation>
    <scope>NUCLEOTIDE SEQUENCE [LARGE SCALE GENOMIC DNA]</scope>
    <source>
        <strain evidence="11 12">DSM 24525</strain>
    </source>
</reference>
<name>A0A2W7I9S0_9PROT</name>
<feature type="transmembrane region" description="Helical" evidence="10">
    <location>
        <begin position="43"/>
        <end position="63"/>
    </location>
</feature>
<keyword evidence="4" id="KW-0997">Cell inner membrane</keyword>
<dbReference type="GO" id="GO:0005304">
    <property type="term" value="F:L-valine transmembrane transporter activity"/>
    <property type="evidence" value="ECO:0007669"/>
    <property type="project" value="TreeGrafter"/>
</dbReference>
<dbReference type="GO" id="GO:0015190">
    <property type="term" value="F:L-leucine transmembrane transporter activity"/>
    <property type="evidence" value="ECO:0007669"/>
    <property type="project" value="TreeGrafter"/>
</dbReference>
<sequence length="292" mass="29629">MPDSFLFGAILQALINGVISGTILAVPAIGFSAIFAVLNYPNFAIGALASVGAYGGLVANTVFGLPLEVSLLAAFATAAVAGIVVEWVAVRPLNQAGALMMAIASLAAAIVLENVIRFFWGNGLRGYDLPMLRDVQFGAIRVGPQQVKNFGISIAAMVALWAFLALTPLGRAMRAVADNADLARLRGVDPVRIAAVAVALGAGLAGMGGMLIGLDTSIDPLTGPRLVLSIFAAAVLGGLGSIPGAVVGALVIGMAEELTVLLIAPSYRSVVGFVVILAVLTVRPAGLFGARA</sequence>
<comment type="subcellular location">
    <subcellularLocation>
        <location evidence="1">Cell membrane</location>
        <topology evidence="1">Multi-pass membrane protein</topology>
    </subcellularLocation>
</comment>
<evidence type="ECO:0000256" key="3">
    <source>
        <dbReference type="ARBA" id="ARBA00022475"/>
    </source>
</evidence>
<keyword evidence="6" id="KW-0029">Amino-acid transport</keyword>
<dbReference type="GO" id="GO:0015808">
    <property type="term" value="P:L-alanine transport"/>
    <property type="evidence" value="ECO:0007669"/>
    <property type="project" value="TreeGrafter"/>
</dbReference>
<evidence type="ECO:0000256" key="5">
    <source>
        <dbReference type="ARBA" id="ARBA00022692"/>
    </source>
</evidence>
<dbReference type="GO" id="GO:0005886">
    <property type="term" value="C:plasma membrane"/>
    <property type="evidence" value="ECO:0007669"/>
    <property type="project" value="UniProtKB-SubCell"/>
</dbReference>
<dbReference type="EMBL" id="QKYU01000015">
    <property type="protein sequence ID" value="PZW43641.1"/>
    <property type="molecule type" value="Genomic_DNA"/>
</dbReference>
<organism evidence="11 12">
    <name type="scientific">Humitalea rosea</name>
    <dbReference type="NCBI Taxonomy" id="990373"/>
    <lineage>
        <taxon>Bacteria</taxon>
        <taxon>Pseudomonadati</taxon>
        <taxon>Pseudomonadota</taxon>
        <taxon>Alphaproteobacteria</taxon>
        <taxon>Acetobacterales</taxon>
        <taxon>Roseomonadaceae</taxon>
        <taxon>Humitalea</taxon>
    </lineage>
</organism>
<evidence type="ECO:0000256" key="6">
    <source>
        <dbReference type="ARBA" id="ARBA00022970"/>
    </source>
</evidence>
<dbReference type="PANTHER" id="PTHR11795">
    <property type="entry name" value="BRANCHED-CHAIN AMINO ACID TRANSPORT SYSTEM PERMEASE PROTEIN LIVH"/>
    <property type="match status" value="1"/>
</dbReference>
<feature type="transmembrane region" description="Helical" evidence="10">
    <location>
        <begin position="226"/>
        <end position="252"/>
    </location>
</feature>
<keyword evidence="8 10" id="KW-0472">Membrane</keyword>
<dbReference type="GO" id="GO:0015192">
    <property type="term" value="F:L-phenylalanine transmembrane transporter activity"/>
    <property type="evidence" value="ECO:0007669"/>
    <property type="project" value="TreeGrafter"/>
</dbReference>
<evidence type="ECO:0000256" key="2">
    <source>
        <dbReference type="ARBA" id="ARBA00022448"/>
    </source>
</evidence>
<dbReference type="RefSeq" id="WP_245903527.1">
    <property type="nucleotide sequence ID" value="NZ_QKYU01000015.1"/>
</dbReference>
<dbReference type="GO" id="GO:0042941">
    <property type="term" value="P:D-alanine transmembrane transport"/>
    <property type="evidence" value="ECO:0007669"/>
    <property type="project" value="TreeGrafter"/>
</dbReference>
<dbReference type="PANTHER" id="PTHR11795:SF371">
    <property type="entry name" value="HIGH-AFFINITY BRANCHED-CHAIN AMINO ACID TRANSPORT SYSTEM PERMEASE PROTEIN LIVH"/>
    <property type="match status" value="1"/>
</dbReference>
<keyword evidence="12" id="KW-1185">Reference proteome</keyword>
<dbReference type="InterPro" id="IPR001851">
    <property type="entry name" value="ABC_transp_permease"/>
</dbReference>
<dbReference type="CDD" id="cd06582">
    <property type="entry name" value="TM_PBP1_LivH_like"/>
    <property type="match status" value="1"/>
</dbReference>
<dbReference type="AlphaFoldDB" id="A0A2W7I9S0"/>
<evidence type="ECO:0000256" key="8">
    <source>
        <dbReference type="ARBA" id="ARBA00023136"/>
    </source>
</evidence>
<feature type="transmembrane region" description="Helical" evidence="10">
    <location>
        <begin position="69"/>
        <end position="90"/>
    </location>
</feature>
<keyword evidence="3" id="KW-1003">Cell membrane</keyword>
<dbReference type="Proteomes" id="UP000249688">
    <property type="component" value="Unassembled WGS sequence"/>
</dbReference>
<feature type="transmembrane region" description="Helical" evidence="10">
    <location>
        <begin position="150"/>
        <end position="170"/>
    </location>
</feature>
<evidence type="ECO:0000256" key="4">
    <source>
        <dbReference type="ARBA" id="ARBA00022519"/>
    </source>
</evidence>
<proteinExistence type="inferred from homology"/>
<gene>
    <name evidence="11" type="ORF">C8P66_115106</name>
</gene>
<accession>A0A2W7I9S0</accession>
<comment type="similarity">
    <text evidence="9">Belongs to the binding-protein-dependent transport system permease family. LivHM subfamily.</text>
</comment>
<feature type="transmembrane region" description="Helical" evidence="10">
    <location>
        <begin position="191"/>
        <end position="214"/>
    </location>
</feature>
<evidence type="ECO:0000256" key="1">
    <source>
        <dbReference type="ARBA" id="ARBA00004651"/>
    </source>
</evidence>
<keyword evidence="7 10" id="KW-1133">Transmembrane helix</keyword>
<feature type="transmembrane region" description="Helical" evidence="10">
    <location>
        <begin position="259"/>
        <end position="282"/>
    </location>
</feature>
<evidence type="ECO:0000256" key="9">
    <source>
        <dbReference type="ARBA" id="ARBA00037998"/>
    </source>
</evidence>
<feature type="transmembrane region" description="Helical" evidence="10">
    <location>
        <begin position="97"/>
        <end position="120"/>
    </location>
</feature>
<protein>
    <submittedName>
        <fullName evidence="11">Branched-chain amino acid transport system permease protein</fullName>
    </submittedName>
</protein>